<dbReference type="GO" id="GO:0006790">
    <property type="term" value="P:sulfur compound metabolic process"/>
    <property type="evidence" value="ECO:0007669"/>
    <property type="project" value="TreeGrafter"/>
</dbReference>
<dbReference type="SUPFAM" id="SSF56524">
    <property type="entry name" value="Oxidoreductase molybdopterin-binding domain"/>
    <property type="match status" value="1"/>
</dbReference>
<comment type="cofactor">
    <cofactor evidence="1">
        <name>Mo-molybdopterin</name>
        <dbReference type="ChEBI" id="CHEBI:71302"/>
    </cofactor>
</comment>
<evidence type="ECO:0000256" key="1">
    <source>
        <dbReference type="ARBA" id="ARBA00001924"/>
    </source>
</evidence>
<evidence type="ECO:0000259" key="6">
    <source>
        <dbReference type="Pfam" id="PF03404"/>
    </source>
</evidence>
<keyword evidence="4" id="KW-0560">Oxidoreductase</keyword>
<reference evidence="7 8" key="1">
    <citation type="submission" date="2017-01" db="EMBL/GenBank/DDBJ databases">
        <title>Complete Genome Sequence of Paenalcaligenes hominis, Isolated from a paraplegic Patient with neurogenic bladder.</title>
        <authorList>
            <person name="Mukhopadhyay R."/>
            <person name="Joaquin J."/>
            <person name="Hogue R."/>
            <person name="Kilaru A."/>
            <person name="Jospin G."/>
            <person name="Mars K."/>
            <person name="Eisen J.A."/>
            <person name="Chaturvedi V."/>
        </authorList>
    </citation>
    <scope>NUCLEOTIDE SEQUENCE [LARGE SCALE GENOMIC DNA]</scope>
    <source>
        <strain evidence="7 8">15S00501</strain>
    </source>
</reference>
<evidence type="ECO:0000256" key="4">
    <source>
        <dbReference type="ARBA" id="ARBA00023002"/>
    </source>
</evidence>
<keyword evidence="2" id="KW-0500">Molybdenum</keyword>
<gene>
    <name evidence="7" type="ORF">PAEH1_08790</name>
</gene>
<protein>
    <submittedName>
        <fullName evidence="7">Sulfite oxidase</fullName>
    </submittedName>
</protein>
<dbReference type="STRING" id="643674.PAEH1_08790"/>
<dbReference type="InterPro" id="IPR036374">
    <property type="entry name" value="OxRdtase_Mopterin-bd_sf"/>
</dbReference>
<dbReference type="AlphaFoldDB" id="A0A1U9K0R6"/>
<dbReference type="GO" id="GO:0030151">
    <property type="term" value="F:molybdenum ion binding"/>
    <property type="evidence" value="ECO:0007669"/>
    <property type="project" value="InterPro"/>
</dbReference>
<proteinExistence type="predicted"/>
<dbReference type="InterPro" id="IPR006311">
    <property type="entry name" value="TAT_signal"/>
</dbReference>
<dbReference type="GO" id="GO:0043546">
    <property type="term" value="F:molybdopterin cofactor binding"/>
    <property type="evidence" value="ECO:0007669"/>
    <property type="project" value="TreeGrafter"/>
</dbReference>
<dbReference type="InterPro" id="IPR005066">
    <property type="entry name" value="MoCF_OxRdtse_dimer"/>
</dbReference>
<feature type="domain" description="Oxidoreductase molybdopterin-binding" evidence="5">
    <location>
        <begin position="102"/>
        <end position="265"/>
    </location>
</feature>
<dbReference type="InterPro" id="IPR014756">
    <property type="entry name" value="Ig_E-set"/>
</dbReference>
<feature type="domain" description="Moybdenum cofactor oxidoreductase dimerisation" evidence="6">
    <location>
        <begin position="287"/>
        <end position="400"/>
    </location>
</feature>
<dbReference type="Proteomes" id="UP000189369">
    <property type="component" value="Chromosome"/>
</dbReference>
<name>A0A1U9K0R6_9BURK</name>
<evidence type="ECO:0000256" key="2">
    <source>
        <dbReference type="ARBA" id="ARBA00022505"/>
    </source>
</evidence>
<evidence type="ECO:0000313" key="7">
    <source>
        <dbReference type="EMBL" id="AQS51635.1"/>
    </source>
</evidence>
<dbReference type="GO" id="GO:0020037">
    <property type="term" value="F:heme binding"/>
    <property type="evidence" value="ECO:0007669"/>
    <property type="project" value="TreeGrafter"/>
</dbReference>
<dbReference type="PROSITE" id="PS51318">
    <property type="entry name" value="TAT"/>
    <property type="match status" value="1"/>
</dbReference>
<evidence type="ECO:0000259" key="5">
    <source>
        <dbReference type="Pfam" id="PF00174"/>
    </source>
</evidence>
<dbReference type="KEGG" id="phn:PAEH1_08790"/>
<evidence type="ECO:0000313" key="8">
    <source>
        <dbReference type="Proteomes" id="UP000189369"/>
    </source>
</evidence>
<dbReference type="Pfam" id="PF03404">
    <property type="entry name" value="Mo-co_dimer"/>
    <property type="match status" value="1"/>
</dbReference>
<dbReference type="InterPro" id="IPR000572">
    <property type="entry name" value="OxRdtase_Mopterin-bd_dom"/>
</dbReference>
<evidence type="ECO:0000256" key="3">
    <source>
        <dbReference type="ARBA" id="ARBA00022723"/>
    </source>
</evidence>
<organism evidence="7 8">
    <name type="scientific">Paenalcaligenes hominis</name>
    <dbReference type="NCBI Taxonomy" id="643674"/>
    <lineage>
        <taxon>Bacteria</taxon>
        <taxon>Pseudomonadati</taxon>
        <taxon>Pseudomonadota</taxon>
        <taxon>Betaproteobacteria</taxon>
        <taxon>Burkholderiales</taxon>
        <taxon>Alcaligenaceae</taxon>
        <taxon>Paenalcaligenes</taxon>
    </lineage>
</organism>
<dbReference type="CDD" id="cd02110">
    <property type="entry name" value="SO_family_Moco_dimer"/>
    <property type="match status" value="1"/>
</dbReference>
<dbReference type="Pfam" id="PF00174">
    <property type="entry name" value="Oxidored_molyb"/>
    <property type="match status" value="1"/>
</dbReference>
<dbReference type="Gene3D" id="3.90.420.10">
    <property type="entry name" value="Oxidoreductase, molybdopterin-binding domain"/>
    <property type="match status" value="1"/>
</dbReference>
<dbReference type="OrthoDB" id="9795587at2"/>
<dbReference type="PANTHER" id="PTHR19372">
    <property type="entry name" value="SULFITE REDUCTASE"/>
    <property type="match status" value="1"/>
</dbReference>
<dbReference type="PRINTS" id="PR00407">
    <property type="entry name" value="EUMOPTERIN"/>
</dbReference>
<dbReference type="GO" id="GO:0008482">
    <property type="term" value="F:sulfite oxidase activity"/>
    <property type="evidence" value="ECO:0007669"/>
    <property type="project" value="TreeGrafter"/>
</dbReference>
<dbReference type="InterPro" id="IPR008335">
    <property type="entry name" value="Mopterin_OxRdtase_euk"/>
</dbReference>
<dbReference type="EMBL" id="CP019697">
    <property type="protein sequence ID" value="AQS51635.1"/>
    <property type="molecule type" value="Genomic_DNA"/>
</dbReference>
<dbReference type="Gene3D" id="2.60.40.650">
    <property type="match status" value="1"/>
</dbReference>
<accession>A0A1U9K0R6</accession>
<keyword evidence="3" id="KW-0479">Metal-binding</keyword>
<sequence>MNSINHSRRNLLTTTGGAIGLASIGAIGSLTPAAKALAAAQDEKKKIDLPDYASWKNADSLIIHSANTMETKRSAFGSGVITPLDRLFVRNNISPPSEDIVADPDVWQLQIEGVKNPVTISVAELKTLGVTTVAMVLQCSGNGRAYFPSKPSGTQWTVGAAGCVMFTGVPVKAVLEHVGGMNADAKYMTGTGGEPIPEGLDPNTIQVERSVPLEGIENALLAWEINGEPLPLAHGGPLRLIVPGYTGVNNVKYIKRLAFTTEQSAANIQQTGYRLAPQGEKGSPTQKSVWEMPVKSWITHPGEPDAKLKAGNLQIQGLAMGGTSEVTGVEVSVDGGKTWKKAEFTGPDLGPFAWRQFVLPVNLKAGTYTLASRATNKAGDEQPAERLENNRGYLNNSWNDHALTITVA</sequence>
<dbReference type="PANTHER" id="PTHR19372:SF7">
    <property type="entry name" value="SULFITE OXIDASE, MITOCHONDRIAL"/>
    <property type="match status" value="1"/>
</dbReference>
<dbReference type="SUPFAM" id="SSF81296">
    <property type="entry name" value="E set domains"/>
    <property type="match status" value="1"/>
</dbReference>